<keyword evidence="1" id="KW-0723">Serine/threonine-protein kinase</keyword>
<dbReference type="Pfam" id="PF13581">
    <property type="entry name" value="HATPase_c_2"/>
    <property type="match status" value="1"/>
</dbReference>
<feature type="domain" description="Histidine kinase/HSP90-like ATPase" evidence="2">
    <location>
        <begin position="31"/>
        <end position="140"/>
    </location>
</feature>
<evidence type="ECO:0000313" key="3">
    <source>
        <dbReference type="EMBL" id="MBB6119489.1"/>
    </source>
</evidence>
<keyword evidence="4" id="KW-1185">Reference proteome</keyword>
<dbReference type="EMBL" id="JACHJO010000004">
    <property type="protein sequence ID" value="MBB6119489.1"/>
    <property type="molecule type" value="Genomic_DNA"/>
</dbReference>
<dbReference type="InterPro" id="IPR050267">
    <property type="entry name" value="Anti-sigma-factor_SerPK"/>
</dbReference>
<dbReference type="AlphaFoldDB" id="A0A841IL28"/>
<proteinExistence type="predicted"/>
<reference evidence="3 4" key="1">
    <citation type="submission" date="2020-08" db="EMBL/GenBank/DDBJ databases">
        <title>Genomic Encyclopedia of Type Strains, Phase III (KMG-III): the genomes of soil and plant-associated and newly described type strains.</title>
        <authorList>
            <person name="Whitman W."/>
        </authorList>
    </citation>
    <scope>NUCLEOTIDE SEQUENCE [LARGE SCALE GENOMIC DNA]</scope>
    <source>
        <strain evidence="3 4">CECT 8712</strain>
    </source>
</reference>
<dbReference type="InterPro" id="IPR003594">
    <property type="entry name" value="HATPase_dom"/>
</dbReference>
<dbReference type="GO" id="GO:0004674">
    <property type="term" value="F:protein serine/threonine kinase activity"/>
    <property type="evidence" value="ECO:0007669"/>
    <property type="project" value="UniProtKB-KW"/>
</dbReference>
<dbReference type="Gene3D" id="3.30.565.10">
    <property type="entry name" value="Histidine kinase-like ATPase, C-terminal domain"/>
    <property type="match status" value="1"/>
</dbReference>
<protein>
    <submittedName>
        <fullName evidence="3">Anti-sigma regulatory factor (Ser/Thr protein kinase)</fullName>
    </submittedName>
</protein>
<evidence type="ECO:0000256" key="1">
    <source>
        <dbReference type="ARBA" id="ARBA00022527"/>
    </source>
</evidence>
<accession>A0A841IL28</accession>
<comment type="caution">
    <text evidence="3">The sequence shown here is derived from an EMBL/GenBank/DDBJ whole genome shotgun (WGS) entry which is preliminary data.</text>
</comment>
<dbReference type="Proteomes" id="UP000536604">
    <property type="component" value="Unassembled WGS sequence"/>
</dbReference>
<keyword evidence="1" id="KW-0418">Kinase</keyword>
<gene>
    <name evidence="3" type="ORF">FHS13_001438</name>
</gene>
<evidence type="ECO:0000259" key="2">
    <source>
        <dbReference type="Pfam" id="PF13581"/>
    </source>
</evidence>
<name>A0A841IL28_9ACTN</name>
<organism evidence="3 4">
    <name type="scientific">Nocardiopsis algeriensis</name>
    <dbReference type="NCBI Taxonomy" id="1478215"/>
    <lineage>
        <taxon>Bacteria</taxon>
        <taxon>Bacillati</taxon>
        <taxon>Actinomycetota</taxon>
        <taxon>Actinomycetes</taxon>
        <taxon>Streptosporangiales</taxon>
        <taxon>Nocardiopsidaceae</taxon>
        <taxon>Nocardiopsis</taxon>
    </lineage>
</organism>
<evidence type="ECO:0000313" key="4">
    <source>
        <dbReference type="Proteomes" id="UP000536604"/>
    </source>
</evidence>
<dbReference type="CDD" id="cd16936">
    <property type="entry name" value="HATPase_RsbW-like"/>
    <property type="match status" value="1"/>
</dbReference>
<dbReference type="PANTHER" id="PTHR35526">
    <property type="entry name" value="ANTI-SIGMA-F FACTOR RSBW-RELATED"/>
    <property type="match status" value="1"/>
</dbReference>
<dbReference type="PANTHER" id="PTHR35526:SF3">
    <property type="entry name" value="ANTI-SIGMA-F FACTOR RSBW"/>
    <property type="match status" value="1"/>
</dbReference>
<keyword evidence="1" id="KW-0808">Transferase</keyword>
<dbReference type="InterPro" id="IPR036890">
    <property type="entry name" value="HATPase_C_sf"/>
</dbReference>
<dbReference type="RefSeq" id="WP_184289475.1">
    <property type="nucleotide sequence ID" value="NZ_JACHJO010000004.1"/>
</dbReference>
<dbReference type="SUPFAM" id="SSF55874">
    <property type="entry name" value="ATPase domain of HSP90 chaperone/DNA topoisomerase II/histidine kinase"/>
    <property type="match status" value="1"/>
</dbReference>
<sequence length="181" mass="19314">MTIVPRSRAPFHIPTPPFAGRRWPSRFYSGDLAQASWVRGDLVADLSRLEGLCPQVSDDAVLCVGEMFANACAHSRSGEPGGRVMRTLFQPTADTVRLCLVDGGTRTDAPALPRIPVERTCVEWALAESGRGLLLIESLALAWGSESAADFPFCAGQGTAVWADFALTGTPAPAGSQEEVR</sequence>